<evidence type="ECO:0000313" key="19">
    <source>
        <dbReference type="Ensembl" id="ENSCCRP00000141049.1"/>
    </source>
</evidence>
<keyword evidence="4" id="KW-1017">Isopeptide bond</keyword>
<dbReference type="InterPro" id="IPR017441">
    <property type="entry name" value="Protein_kinase_ATP_BS"/>
</dbReference>
<keyword evidence="3" id="KW-0963">Cytoplasm</keyword>
<dbReference type="Ensembl" id="ENSCCRT00000131665.1">
    <property type="protein sequence ID" value="ENSCCRP00000141049.1"/>
    <property type="gene ID" value="ENSCCRG00000059046.1"/>
</dbReference>
<keyword evidence="7" id="KW-0597">Phosphoprotein</keyword>
<dbReference type="CDD" id="cd14168">
    <property type="entry name" value="STKc_CaMKI_delta"/>
    <property type="match status" value="1"/>
</dbReference>
<feature type="binding site" evidence="16">
    <location>
        <position position="59"/>
    </location>
    <ligand>
        <name>ATP</name>
        <dbReference type="ChEBI" id="CHEBI:30616"/>
    </ligand>
</feature>
<keyword evidence="12" id="KW-0832">Ubl conjugation</keyword>
<dbReference type="GO" id="GO:0007399">
    <property type="term" value="P:nervous system development"/>
    <property type="evidence" value="ECO:0007669"/>
    <property type="project" value="UniProtKB-KW"/>
</dbReference>
<keyword evidence="10" id="KW-0418">Kinase</keyword>
<dbReference type="InterPro" id="IPR000719">
    <property type="entry name" value="Prot_kinase_dom"/>
</dbReference>
<dbReference type="Gene3D" id="1.10.510.10">
    <property type="entry name" value="Transferase(Phosphotransferase) domain 1"/>
    <property type="match status" value="1"/>
</dbReference>
<dbReference type="FunFam" id="1.10.510.10:FF:000026">
    <property type="entry name" value="Calcium/calmodulin-dependent protein kinase type 1"/>
    <property type="match status" value="1"/>
</dbReference>
<dbReference type="GO" id="GO:0005737">
    <property type="term" value="C:cytoplasm"/>
    <property type="evidence" value="ECO:0007669"/>
    <property type="project" value="UniProtKB-SubCell"/>
</dbReference>
<keyword evidence="5 17" id="KW-0723">Serine/threonine-protein kinase</keyword>
<keyword evidence="9 16" id="KW-0547">Nucleotide-binding</keyword>
<name>A0A9J8A7E6_CYPCA</name>
<dbReference type="GO" id="GO:0004674">
    <property type="term" value="F:protein serine/threonine kinase activity"/>
    <property type="evidence" value="ECO:0007669"/>
    <property type="project" value="UniProtKB-KW"/>
</dbReference>
<evidence type="ECO:0000256" key="14">
    <source>
        <dbReference type="ARBA" id="ARBA00022902"/>
    </source>
</evidence>
<dbReference type="Pfam" id="PF00069">
    <property type="entry name" value="Pkinase"/>
    <property type="match status" value="1"/>
</dbReference>
<reference evidence="19" key="1">
    <citation type="submission" date="2025-08" db="UniProtKB">
        <authorList>
            <consortium name="Ensembl"/>
        </authorList>
    </citation>
    <scope>IDENTIFICATION</scope>
</reference>
<dbReference type="GO" id="GO:0005634">
    <property type="term" value="C:nucleus"/>
    <property type="evidence" value="ECO:0007669"/>
    <property type="project" value="UniProtKB-SubCell"/>
</dbReference>
<dbReference type="PANTHER" id="PTHR24347">
    <property type="entry name" value="SERINE/THREONINE-PROTEIN KINASE"/>
    <property type="match status" value="1"/>
</dbReference>
<evidence type="ECO:0000256" key="2">
    <source>
        <dbReference type="ARBA" id="ARBA00004496"/>
    </source>
</evidence>
<keyword evidence="15" id="KW-0539">Nucleus</keyword>
<comment type="similarity">
    <text evidence="17">Belongs to the protein kinase superfamily.</text>
</comment>
<reference evidence="19" key="2">
    <citation type="submission" date="2025-09" db="UniProtKB">
        <authorList>
            <consortium name="Ensembl"/>
        </authorList>
    </citation>
    <scope>IDENTIFICATION</scope>
</reference>
<dbReference type="PROSITE" id="PS00107">
    <property type="entry name" value="PROTEIN_KINASE_ATP"/>
    <property type="match status" value="1"/>
</dbReference>
<dbReference type="InterPro" id="IPR011009">
    <property type="entry name" value="Kinase-like_dom_sf"/>
</dbReference>
<evidence type="ECO:0000256" key="16">
    <source>
        <dbReference type="PROSITE-ProRule" id="PRU10141"/>
    </source>
</evidence>
<comment type="subcellular location">
    <subcellularLocation>
        <location evidence="2">Cytoplasm</location>
    </subcellularLocation>
    <subcellularLocation>
        <location evidence="1">Nucleus</location>
    </subcellularLocation>
</comment>
<protein>
    <submittedName>
        <fullName evidence="19">Calcium/calmodulin-dependent protein kinase 1Da</fullName>
    </submittedName>
</protein>
<keyword evidence="11 16" id="KW-0067">ATP-binding</keyword>
<evidence type="ECO:0000256" key="15">
    <source>
        <dbReference type="ARBA" id="ARBA00023242"/>
    </source>
</evidence>
<evidence type="ECO:0000256" key="4">
    <source>
        <dbReference type="ARBA" id="ARBA00022499"/>
    </source>
</evidence>
<evidence type="ECO:0000256" key="17">
    <source>
        <dbReference type="RuleBase" id="RU000304"/>
    </source>
</evidence>
<evidence type="ECO:0000256" key="11">
    <source>
        <dbReference type="ARBA" id="ARBA00022840"/>
    </source>
</evidence>
<evidence type="ECO:0000256" key="9">
    <source>
        <dbReference type="ARBA" id="ARBA00022741"/>
    </source>
</evidence>
<keyword evidence="14" id="KW-0524">Neurogenesis</keyword>
<organism evidence="19 20">
    <name type="scientific">Cyprinus carpio carpio</name>
    <dbReference type="NCBI Taxonomy" id="630221"/>
    <lineage>
        <taxon>Eukaryota</taxon>
        <taxon>Metazoa</taxon>
        <taxon>Chordata</taxon>
        <taxon>Craniata</taxon>
        <taxon>Vertebrata</taxon>
        <taxon>Euteleostomi</taxon>
        <taxon>Actinopterygii</taxon>
        <taxon>Neopterygii</taxon>
        <taxon>Teleostei</taxon>
        <taxon>Ostariophysi</taxon>
        <taxon>Cypriniformes</taxon>
        <taxon>Cyprinidae</taxon>
        <taxon>Cyprininae</taxon>
        <taxon>Cyprinus</taxon>
    </lineage>
</organism>
<evidence type="ECO:0000313" key="20">
    <source>
        <dbReference type="Proteomes" id="UP001108240"/>
    </source>
</evidence>
<dbReference type="InterPro" id="IPR008271">
    <property type="entry name" value="Ser/Thr_kinase_AS"/>
</dbReference>
<keyword evidence="8" id="KW-0808">Transferase</keyword>
<proteinExistence type="inferred from homology"/>
<dbReference type="PROSITE" id="PS50011">
    <property type="entry name" value="PROTEIN_KINASE_DOM"/>
    <property type="match status" value="1"/>
</dbReference>
<dbReference type="GO" id="GO:0005524">
    <property type="term" value="F:ATP binding"/>
    <property type="evidence" value="ECO:0007669"/>
    <property type="project" value="UniProtKB-UniRule"/>
</dbReference>
<evidence type="ECO:0000256" key="12">
    <source>
        <dbReference type="ARBA" id="ARBA00022843"/>
    </source>
</evidence>
<dbReference type="GO" id="GO:0005516">
    <property type="term" value="F:calmodulin binding"/>
    <property type="evidence" value="ECO:0007669"/>
    <property type="project" value="UniProtKB-KW"/>
</dbReference>
<evidence type="ECO:0000256" key="13">
    <source>
        <dbReference type="ARBA" id="ARBA00022860"/>
    </source>
</evidence>
<dbReference type="SMART" id="SM00220">
    <property type="entry name" value="S_TKc"/>
    <property type="match status" value="1"/>
</dbReference>
<dbReference type="AlphaFoldDB" id="A0A9J8A7E6"/>
<evidence type="ECO:0000256" key="6">
    <source>
        <dbReference type="ARBA" id="ARBA00022533"/>
    </source>
</evidence>
<keyword evidence="13" id="KW-0112">Calmodulin-binding</keyword>
<evidence type="ECO:0000256" key="3">
    <source>
        <dbReference type="ARBA" id="ARBA00022490"/>
    </source>
</evidence>
<dbReference type="Proteomes" id="UP001108240">
    <property type="component" value="Unplaced"/>
</dbReference>
<accession>A0A9J8A7E6</accession>
<evidence type="ECO:0000256" key="5">
    <source>
        <dbReference type="ARBA" id="ARBA00022527"/>
    </source>
</evidence>
<evidence type="ECO:0000256" key="1">
    <source>
        <dbReference type="ARBA" id="ARBA00004123"/>
    </source>
</evidence>
<dbReference type="FunFam" id="3.30.200.20:FF:000203">
    <property type="entry name" value="Calcium/calmodulin-dependent protein kinase type 1"/>
    <property type="match status" value="1"/>
</dbReference>
<dbReference type="GeneTree" id="ENSGT00940000156776"/>
<dbReference type="PROSITE" id="PS00108">
    <property type="entry name" value="PROTEIN_KINASE_ST"/>
    <property type="match status" value="1"/>
</dbReference>
<evidence type="ECO:0000259" key="18">
    <source>
        <dbReference type="PROSITE" id="PS50011"/>
    </source>
</evidence>
<sequence length="421" mass="47234">MARENGEAGGDCTWKKQVDDIKEMFEFKEVLGTGAFSEVVLAEERSTGKMFAVKCIPKKALKGKESSIENEIAVLRKIKHENIVALEDIYESSNHLYLIMQLVSGGELFDRIVEKGFYTEKDASTLIRQVLDAVNYLHSMGIVHRDLKPENLLYFNPQDGSKIMISDFGLSKMEGTGDVMSTACGTPGYVAPEVLAQKPYSKAVDCWSIGVIAYILLCGYPPFYDENDSKLFEQILKADYEFDAPYWDDISDSAKDFISCLMEKDPSKRYTCEQALRHPWIAGDTALCKNIHESVSRQMRKNFAKSKWRQAFNATAVVRHMRRLQLGSSMGSSMDQSKCMYGILSTSRKVIKNIIKVVHVTSEGPLEFFEASKIHFGPKIAKTTTLFSVLFSSVSVMSAFTILQFSDIRFANESLDVTGSS</sequence>
<evidence type="ECO:0000256" key="10">
    <source>
        <dbReference type="ARBA" id="ARBA00022777"/>
    </source>
</evidence>
<evidence type="ECO:0000256" key="7">
    <source>
        <dbReference type="ARBA" id="ARBA00022553"/>
    </source>
</evidence>
<feature type="domain" description="Protein kinase" evidence="18">
    <location>
        <begin position="25"/>
        <end position="281"/>
    </location>
</feature>
<evidence type="ECO:0000256" key="8">
    <source>
        <dbReference type="ARBA" id="ARBA00022679"/>
    </source>
</evidence>
<dbReference type="SUPFAM" id="SSF56112">
    <property type="entry name" value="Protein kinase-like (PK-like)"/>
    <property type="match status" value="1"/>
</dbReference>
<dbReference type="Gene3D" id="3.30.200.20">
    <property type="entry name" value="Phosphorylase Kinase, domain 1"/>
    <property type="match status" value="1"/>
</dbReference>
<keyword evidence="20" id="KW-1185">Reference proteome</keyword>
<keyword evidence="6" id="KW-0021">Allosteric enzyme</keyword>